<dbReference type="Ensembl" id="ENSZALT00000027400.1">
    <property type="protein sequence ID" value="ENSZALP00000020950.1"/>
    <property type="gene ID" value="ENSZALG00000016455.1"/>
</dbReference>
<dbReference type="Pfam" id="PF13202">
    <property type="entry name" value="EF-hand_5"/>
    <property type="match status" value="1"/>
</dbReference>
<dbReference type="SUPFAM" id="SSF47473">
    <property type="entry name" value="EF-hand"/>
    <property type="match status" value="2"/>
</dbReference>
<evidence type="ECO:0000256" key="1">
    <source>
        <dbReference type="ARBA" id="ARBA00006431"/>
    </source>
</evidence>
<evidence type="ECO:0000313" key="10">
    <source>
        <dbReference type="Proteomes" id="UP000694413"/>
    </source>
</evidence>
<evidence type="ECO:0000256" key="5">
    <source>
        <dbReference type="ARBA" id="ARBA00022837"/>
    </source>
</evidence>
<protein>
    <recommendedName>
        <fullName evidence="6">Reticulocalbin-2</fullName>
    </recommendedName>
</protein>
<dbReference type="PANTHER" id="PTHR10827:SF78">
    <property type="entry name" value="RETICULOCALBIN-2"/>
    <property type="match status" value="1"/>
</dbReference>
<dbReference type="Gene3D" id="1.10.238.10">
    <property type="entry name" value="EF-hand"/>
    <property type="match status" value="3"/>
</dbReference>
<keyword evidence="3" id="KW-0732">Signal</keyword>
<feature type="domain" description="EF-hand" evidence="8">
    <location>
        <begin position="139"/>
        <end position="174"/>
    </location>
</feature>
<feature type="compositionally biased region" description="Gly residues" evidence="7">
    <location>
        <begin position="90"/>
        <end position="105"/>
    </location>
</feature>
<evidence type="ECO:0000256" key="4">
    <source>
        <dbReference type="ARBA" id="ARBA00022737"/>
    </source>
</evidence>
<dbReference type="Proteomes" id="UP000694413">
    <property type="component" value="Unassembled WGS sequence"/>
</dbReference>
<gene>
    <name evidence="9" type="primary">RCN2</name>
</gene>
<organism evidence="9 10">
    <name type="scientific">Zonotrichia albicollis</name>
    <name type="common">White-throated sparrow</name>
    <name type="synonym">Fringilla albicollis</name>
    <dbReference type="NCBI Taxonomy" id="44394"/>
    <lineage>
        <taxon>Eukaryota</taxon>
        <taxon>Metazoa</taxon>
        <taxon>Chordata</taxon>
        <taxon>Craniata</taxon>
        <taxon>Vertebrata</taxon>
        <taxon>Euteleostomi</taxon>
        <taxon>Archelosauria</taxon>
        <taxon>Archosauria</taxon>
        <taxon>Dinosauria</taxon>
        <taxon>Saurischia</taxon>
        <taxon>Theropoda</taxon>
        <taxon>Coelurosauria</taxon>
        <taxon>Aves</taxon>
        <taxon>Neognathae</taxon>
        <taxon>Neoaves</taxon>
        <taxon>Telluraves</taxon>
        <taxon>Australaves</taxon>
        <taxon>Passeriformes</taxon>
        <taxon>Passerellidae</taxon>
        <taxon>Zonotrichia</taxon>
    </lineage>
</organism>
<dbReference type="AlphaFoldDB" id="A0A8D2NI64"/>
<reference evidence="9" key="1">
    <citation type="submission" date="2025-08" db="UniProtKB">
        <authorList>
            <consortium name="Ensembl"/>
        </authorList>
    </citation>
    <scope>IDENTIFICATION</scope>
</reference>
<keyword evidence="5" id="KW-0106">Calcium</keyword>
<keyword evidence="4" id="KW-0677">Repeat</keyword>
<dbReference type="SMART" id="SM00054">
    <property type="entry name" value="EFh"/>
    <property type="match status" value="4"/>
</dbReference>
<keyword evidence="10" id="KW-1185">Reference proteome</keyword>
<dbReference type="PROSITE" id="PS50222">
    <property type="entry name" value="EF_HAND_2"/>
    <property type="match status" value="4"/>
</dbReference>
<dbReference type="PROSITE" id="PS00018">
    <property type="entry name" value="EF_HAND_1"/>
    <property type="match status" value="5"/>
</dbReference>
<dbReference type="GO" id="GO:0005509">
    <property type="term" value="F:calcium ion binding"/>
    <property type="evidence" value="ECO:0007669"/>
    <property type="project" value="InterPro"/>
</dbReference>
<keyword evidence="2" id="KW-0479">Metal-binding</keyword>
<dbReference type="FunFam" id="1.10.238.10:FF:000176">
    <property type="entry name" value="reticulocalbin-2 isoform X2"/>
    <property type="match status" value="1"/>
</dbReference>
<evidence type="ECO:0000256" key="7">
    <source>
        <dbReference type="SAM" id="MobiDB-lite"/>
    </source>
</evidence>
<accession>A0A8D2NI64</accession>
<evidence type="ECO:0000256" key="6">
    <source>
        <dbReference type="ARBA" id="ARBA00072699"/>
    </source>
</evidence>
<feature type="domain" description="EF-hand" evidence="8">
    <location>
        <begin position="307"/>
        <end position="336"/>
    </location>
</feature>
<dbReference type="InterPro" id="IPR002048">
    <property type="entry name" value="EF_hand_dom"/>
</dbReference>
<evidence type="ECO:0000259" key="8">
    <source>
        <dbReference type="PROSITE" id="PS50222"/>
    </source>
</evidence>
<proteinExistence type="inferred from homology"/>
<feature type="compositionally biased region" description="Pro residues" evidence="7">
    <location>
        <begin position="25"/>
        <end position="46"/>
    </location>
</feature>
<feature type="region of interest" description="Disordered" evidence="7">
    <location>
        <begin position="1"/>
        <end position="120"/>
    </location>
</feature>
<feature type="compositionally biased region" description="Gly residues" evidence="7">
    <location>
        <begin position="61"/>
        <end position="73"/>
    </location>
</feature>
<feature type="domain" description="EF-hand" evidence="8">
    <location>
        <begin position="260"/>
        <end position="295"/>
    </location>
</feature>
<evidence type="ECO:0000313" key="9">
    <source>
        <dbReference type="Ensembl" id="ENSZALP00000020950.1"/>
    </source>
</evidence>
<dbReference type="GO" id="GO:0005783">
    <property type="term" value="C:endoplasmic reticulum"/>
    <property type="evidence" value="ECO:0007669"/>
    <property type="project" value="TreeGrafter"/>
</dbReference>
<feature type="domain" description="EF-hand" evidence="8">
    <location>
        <begin position="175"/>
        <end position="210"/>
    </location>
</feature>
<dbReference type="PANTHER" id="PTHR10827">
    <property type="entry name" value="RETICULOCALBIN"/>
    <property type="match status" value="1"/>
</dbReference>
<name>A0A8D2NI64_ZONAL</name>
<dbReference type="FunFam" id="1.10.238.10:FF:000170">
    <property type="entry name" value="reticulocalbin-2 isoform X1"/>
    <property type="match status" value="1"/>
</dbReference>
<dbReference type="FunFam" id="1.10.238.10:FF:000125">
    <property type="entry name" value="Reticulocalbin 2"/>
    <property type="match status" value="1"/>
</dbReference>
<evidence type="ECO:0000256" key="2">
    <source>
        <dbReference type="ARBA" id="ARBA00022723"/>
    </source>
</evidence>
<reference evidence="9" key="2">
    <citation type="submission" date="2025-09" db="UniProtKB">
        <authorList>
            <consortium name="Ensembl"/>
        </authorList>
    </citation>
    <scope>IDENTIFICATION</scope>
</reference>
<feature type="compositionally biased region" description="Low complexity" evidence="7">
    <location>
        <begin position="106"/>
        <end position="116"/>
    </location>
</feature>
<comment type="similarity">
    <text evidence="1">Belongs to the CREC family.</text>
</comment>
<dbReference type="InterPro" id="IPR011992">
    <property type="entry name" value="EF-hand-dom_pair"/>
</dbReference>
<dbReference type="InterPro" id="IPR018247">
    <property type="entry name" value="EF_Hand_1_Ca_BS"/>
</dbReference>
<sequence length="397" mass="44009">HHRPPPPPGPTLRPLARPSAAGPTLRPPARPSAAPPARPRPSPRPSPRIALGGRRDAAGAAGAGPGAGAGGGERAAPRRVRPGGAARRAGGPGAGGAGRRSGGAAGRARSPGRAGPLTGRVAAVPQEEAEEYARLSPEEQQRRLKNIVKKIDADGDGLLSEDELSSWIQQSFKHYVTQEAKQHFSDYDKDGDGLVSWKEYNLQMYDRVIDFDENTVLEDQEEESFRQEKKRFEKANRDDVPALNVDEYIAFEHPEEVEYMTDFVIQEALEEHDKDGDGFVSLEEFLGDYRRDPTAREDPEWILVEKDRFVNDYDKDHDGKLNPQELLSWIVPNNQGIAQEEALHLIEEMDLNDDKKLSEAEILKNQDLFLNSEATDYAFVKSTHQLHCKFHAVITVH</sequence>
<feature type="compositionally biased region" description="Pro residues" evidence="7">
    <location>
        <begin position="1"/>
        <end position="11"/>
    </location>
</feature>
<evidence type="ECO:0000256" key="3">
    <source>
        <dbReference type="ARBA" id="ARBA00022729"/>
    </source>
</evidence>
<dbReference type="Pfam" id="PF13499">
    <property type="entry name" value="EF-hand_7"/>
    <property type="match status" value="2"/>
</dbReference>